<feature type="transmembrane region" description="Helical" evidence="1">
    <location>
        <begin position="20"/>
        <end position="40"/>
    </location>
</feature>
<keyword evidence="3" id="KW-1185">Reference proteome</keyword>
<organism evidence="2 3">
    <name type="scientific">Clunio marinus</name>
    <dbReference type="NCBI Taxonomy" id="568069"/>
    <lineage>
        <taxon>Eukaryota</taxon>
        <taxon>Metazoa</taxon>
        <taxon>Ecdysozoa</taxon>
        <taxon>Arthropoda</taxon>
        <taxon>Hexapoda</taxon>
        <taxon>Insecta</taxon>
        <taxon>Pterygota</taxon>
        <taxon>Neoptera</taxon>
        <taxon>Endopterygota</taxon>
        <taxon>Diptera</taxon>
        <taxon>Nematocera</taxon>
        <taxon>Chironomoidea</taxon>
        <taxon>Chironomidae</taxon>
        <taxon>Clunio</taxon>
    </lineage>
</organism>
<keyword evidence="1" id="KW-1133">Transmembrane helix</keyword>
<name>A0A1J1IRR2_9DIPT</name>
<accession>A0A1J1IRR2</accession>
<proteinExistence type="predicted"/>
<dbReference type="EMBL" id="CVRI01000057">
    <property type="protein sequence ID" value="CRL02244.1"/>
    <property type="molecule type" value="Genomic_DNA"/>
</dbReference>
<dbReference type="Proteomes" id="UP000183832">
    <property type="component" value="Unassembled WGS sequence"/>
</dbReference>
<gene>
    <name evidence="2" type="ORF">CLUMA_CG015672</name>
</gene>
<protein>
    <submittedName>
        <fullName evidence="2">CLUMA_CG015672, isoform A</fullName>
    </submittedName>
</protein>
<evidence type="ECO:0000313" key="2">
    <source>
        <dbReference type="EMBL" id="CRL02244.1"/>
    </source>
</evidence>
<evidence type="ECO:0000256" key="1">
    <source>
        <dbReference type="SAM" id="Phobius"/>
    </source>
</evidence>
<sequence length="71" mass="8156">MPEGTEPTRKALLNTKFDLSAFVTILFDVVFLSSAVLRLFQVACAKKAEMHQKVQIRMHVIKYIDFVPNMQ</sequence>
<evidence type="ECO:0000313" key="3">
    <source>
        <dbReference type="Proteomes" id="UP000183832"/>
    </source>
</evidence>
<dbReference type="AlphaFoldDB" id="A0A1J1IRR2"/>
<keyword evidence="1" id="KW-0812">Transmembrane</keyword>
<reference evidence="2 3" key="1">
    <citation type="submission" date="2015-04" db="EMBL/GenBank/DDBJ databases">
        <authorList>
            <person name="Syromyatnikov M.Y."/>
            <person name="Popov V.N."/>
        </authorList>
    </citation>
    <scope>NUCLEOTIDE SEQUENCE [LARGE SCALE GENOMIC DNA]</scope>
</reference>
<keyword evidence="1" id="KW-0472">Membrane</keyword>